<evidence type="ECO:0000256" key="1">
    <source>
        <dbReference type="SAM" id="MobiDB-lite"/>
    </source>
</evidence>
<dbReference type="GO" id="GO:0071763">
    <property type="term" value="P:nuclear membrane organization"/>
    <property type="evidence" value="ECO:0007669"/>
    <property type="project" value="TreeGrafter"/>
</dbReference>
<accession>A0A7J7I6C6</accession>
<keyword evidence="2" id="KW-0472">Membrane</keyword>
<keyword evidence="2" id="KW-0812">Transmembrane</keyword>
<sequence length="345" mass="38601">MASTPKKRQKPDPINPNRKSKPTTNNPNSSSSSSSSSQSLLIEPPTSLFPSKSEFLRLVSVVFIAASVAVACNYAVTILNRHPKPFCDTNADFDYSLSDSCEPCPSNGECSEGKLECVRGYRKNAKLCVEDGDINETAKKLSELVETRICGAYAQFLCEGTGTVWFQEDKLWKDLDEFKLMDNHGLDGPIYAYAKQRAMEAVDILLETRTNIQGNKEFKCPDLLVERYKPITCYIRLWIAKHALILVPLCVMLIGSTWLSLRVRQRCYLSTRSEQLYNQVCDILEEHASISRSLNGEGEPWVVASVVTRSSFVTQRKEGLDVMEKGRGVGSRRFSFRSVPKTGEG</sequence>
<dbReference type="GO" id="GO:0005637">
    <property type="term" value="C:nuclear inner membrane"/>
    <property type="evidence" value="ECO:0007669"/>
    <property type="project" value="InterPro"/>
</dbReference>
<reference evidence="4" key="1">
    <citation type="journal article" date="2020" name="Nat. Commun.">
        <title>Genome assembly of wild tea tree DASZ reveals pedigree and selection history of tea varieties.</title>
        <authorList>
            <person name="Zhang W."/>
            <person name="Zhang Y."/>
            <person name="Qiu H."/>
            <person name="Guo Y."/>
            <person name="Wan H."/>
            <person name="Zhang X."/>
            <person name="Scossa F."/>
            <person name="Alseekh S."/>
            <person name="Zhang Q."/>
            <person name="Wang P."/>
            <person name="Xu L."/>
            <person name="Schmidt M.H."/>
            <person name="Jia X."/>
            <person name="Li D."/>
            <person name="Zhu A."/>
            <person name="Guo F."/>
            <person name="Chen W."/>
            <person name="Ni D."/>
            <person name="Usadel B."/>
            <person name="Fernie A.R."/>
            <person name="Wen W."/>
        </authorList>
    </citation>
    <scope>NUCLEOTIDE SEQUENCE [LARGE SCALE GENOMIC DNA]</scope>
    <source>
        <strain evidence="4">cv. G240</strain>
    </source>
</reference>
<evidence type="ECO:0008006" key="5">
    <source>
        <dbReference type="Google" id="ProtNLM"/>
    </source>
</evidence>
<protein>
    <recommendedName>
        <fullName evidence="5">Man1/Src1 C-terminal domain-containing protein</fullName>
    </recommendedName>
</protein>
<feature type="transmembrane region" description="Helical" evidence="2">
    <location>
        <begin position="55"/>
        <end position="76"/>
    </location>
</feature>
<dbReference type="GO" id="GO:0003682">
    <property type="term" value="F:chromatin binding"/>
    <property type="evidence" value="ECO:0007669"/>
    <property type="project" value="InterPro"/>
</dbReference>
<gene>
    <name evidence="3" type="ORF">HYC85_001310</name>
</gene>
<comment type="caution">
    <text evidence="3">The sequence shown here is derived from an EMBL/GenBank/DDBJ whole genome shotgun (WGS) entry which is preliminary data.</text>
</comment>
<dbReference type="GO" id="GO:0034399">
    <property type="term" value="C:nuclear periphery"/>
    <property type="evidence" value="ECO:0007669"/>
    <property type="project" value="TreeGrafter"/>
</dbReference>
<proteinExistence type="predicted"/>
<dbReference type="PANTHER" id="PTHR47808:SF2">
    <property type="entry name" value="LEM DOMAIN-CONTAINING PROTEIN 2"/>
    <property type="match status" value="1"/>
</dbReference>
<name>A0A7J7I6C6_CAMSI</name>
<dbReference type="AlphaFoldDB" id="A0A7J7I6C6"/>
<feature type="region of interest" description="Disordered" evidence="1">
    <location>
        <begin position="1"/>
        <end position="42"/>
    </location>
</feature>
<evidence type="ECO:0000313" key="4">
    <source>
        <dbReference type="Proteomes" id="UP000593564"/>
    </source>
</evidence>
<dbReference type="EMBL" id="JACBKZ010000001">
    <property type="protein sequence ID" value="KAF5960101.1"/>
    <property type="molecule type" value="Genomic_DNA"/>
</dbReference>
<evidence type="ECO:0000256" key="2">
    <source>
        <dbReference type="SAM" id="Phobius"/>
    </source>
</evidence>
<reference evidence="3 4" key="2">
    <citation type="submission" date="2020-07" db="EMBL/GenBank/DDBJ databases">
        <title>Genome assembly of wild tea tree DASZ reveals pedigree and selection history of tea varieties.</title>
        <authorList>
            <person name="Zhang W."/>
        </authorList>
    </citation>
    <scope>NUCLEOTIDE SEQUENCE [LARGE SCALE GENOMIC DNA]</scope>
    <source>
        <strain evidence="4">cv. G240</strain>
        <tissue evidence="3">Leaf</tissue>
    </source>
</reference>
<feature type="compositionally biased region" description="Low complexity" evidence="1">
    <location>
        <begin position="29"/>
        <end position="39"/>
    </location>
</feature>
<keyword evidence="4" id="KW-1185">Reference proteome</keyword>
<feature type="transmembrane region" description="Helical" evidence="2">
    <location>
        <begin position="243"/>
        <end position="261"/>
    </location>
</feature>
<dbReference type="InterPro" id="IPR044780">
    <property type="entry name" value="Heh2/Src1"/>
</dbReference>
<dbReference type="Proteomes" id="UP000593564">
    <property type="component" value="Unassembled WGS sequence"/>
</dbReference>
<dbReference type="GO" id="GO:0005783">
    <property type="term" value="C:endoplasmic reticulum"/>
    <property type="evidence" value="ECO:0007669"/>
    <property type="project" value="TreeGrafter"/>
</dbReference>
<organism evidence="3 4">
    <name type="scientific">Camellia sinensis</name>
    <name type="common">Tea plant</name>
    <name type="synonym">Thea sinensis</name>
    <dbReference type="NCBI Taxonomy" id="4442"/>
    <lineage>
        <taxon>Eukaryota</taxon>
        <taxon>Viridiplantae</taxon>
        <taxon>Streptophyta</taxon>
        <taxon>Embryophyta</taxon>
        <taxon>Tracheophyta</taxon>
        <taxon>Spermatophyta</taxon>
        <taxon>Magnoliopsida</taxon>
        <taxon>eudicotyledons</taxon>
        <taxon>Gunneridae</taxon>
        <taxon>Pentapetalae</taxon>
        <taxon>asterids</taxon>
        <taxon>Ericales</taxon>
        <taxon>Theaceae</taxon>
        <taxon>Camellia</taxon>
    </lineage>
</organism>
<dbReference type="PANTHER" id="PTHR47808">
    <property type="entry name" value="INNER NUCLEAR MEMBRANE PROTEIN HEH2-RELATED"/>
    <property type="match status" value="1"/>
</dbReference>
<keyword evidence="2" id="KW-1133">Transmembrane helix</keyword>
<evidence type="ECO:0000313" key="3">
    <source>
        <dbReference type="EMBL" id="KAF5960101.1"/>
    </source>
</evidence>